<accession>A0A833YX26</accession>
<evidence type="ECO:0000313" key="2">
    <source>
        <dbReference type="EMBL" id="KAF6086193.1"/>
    </source>
</evidence>
<feature type="compositionally biased region" description="Low complexity" evidence="1">
    <location>
        <begin position="69"/>
        <end position="114"/>
    </location>
</feature>
<proteinExistence type="predicted"/>
<feature type="region of interest" description="Disordered" evidence="1">
    <location>
        <begin position="69"/>
        <end position="115"/>
    </location>
</feature>
<sequence>MEPRGDVSTTSREEKVFIKPQSVKSRTLSCPESRAATCSPATPIMVSWGPSPLPAQPYRIALQAPSLAQAAERAAPGAPAAPAAPAAPGAPAAPAAPAAPGAAPKALPPTTAKASSGHLKGPCHSSCKVLCCLPFPSSLKEHHNGTKAHPRLFLKCGMANV</sequence>
<dbReference type="AlphaFoldDB" id="A0A833YX26"/>
<gene>
    <name evidence="2" type="ORF">HJG60_008399</name>
</gene>
<comment type="caution">
    <text evidence="2">The sequence shown here is derived from an EMBL/GenBank/DDBJ whole genome shotgun (WGS) entry which is preliminary data.</text>
</comment>
<protein>
    <submittedName>
        <fullName evidence="2">Uncharacterized protein</fullName>
    </submittedName>
</protein>
<evidence type="ECO:0000256" key="1">
    <source>
        <dbReference type="SAM" id="MobiDB-lite"/>
    </source>
</evidence>
<dbReference type="Proteomes" id="UP000664940">
    <property type="component" value="Unassembled WGS sequence"/>
</dbReference>
<dbReference type="EMBL" id="JABVXQ010000011">
    <property type="protein sequence ID" value="KAF6086193.1"/>
    <property type="molecule type" value="Genomic_DNA"/>
</dbReference>
<organism evidence="2 3">
    <name type="scientific">Phyllostomus discolor</name>
    <name type="common">pale spear-nosed bat</name>
    <dbReference type="NCBI Taxonomy" id="89673"/>
    <lineage>
        <taxon>Eukaryota</taxon>
        <taxon>Metazoa</taxon>
        <taxon>Chordata</taxon>
        <taxon>Craniata</taxon>
        <taxon>Vertebrata</taxon>
        <taxon>Euteleostomi</taxon>
        <taxon>Mammalia</taxon>
        <taxon>Eutheria</taxon>
        <taxon>Laurasiatheria</taxon>
        <taxon>Chiroptera</taxon>
        <taxon>Yangochiroptera</taxon>
        <taxon>Phyllostomidae</taxon>
        <taxon>Phyllostominae</taxon>
        <taxon>Phyllostomus</taxon>
    </lineage>
</organism>
<evidence type="ECO:0000313" key="3">
    <source>
        <dbReference type="Proteomes" id="UP000664940"/>
    </source>
</evidence>
<reference evidence="2 3" key="1">
    <citation type="journal article" date="2020" name="Nature">
        <title>Six reference-quality genomes reveal evolution of bat adaptations.</title>
        <authorList>
            <person name="Jebb D."/>
            <person name="Huang Z."/>
            <person name="Pippel M."/>
            <person name="Hughes G.M."/>
            <person name="Lavrichenko K."/>
            <person name="Devanna P."/>
            <person name="Winkler S."/>
            <person name="Jermiin L.S."/>
            <person name="Skirmuntt E.C."/>
            <person name="Katzourakis A."/>
            <person name="Burkitt-Gray L."/>
            <person name="Ray D.A."/>
            <person name="Sullivan K.A.M."/>
            <person name="Roscito J.G."/>
            <person name="Kirilenko B.M."/>
            <person name="Davalos L.M."/>
            <person name="Corthals A.P."/>
            <person name="Power M.L."/>
            <person name="Jones G."/>
            <person name="Ransome R.D."/>
            <person name="Dechmann D.K.N."/>
            <person name="Locatelli A.G."/>
            <person name="Puechmaille S.J."/>
            <person name="Fedrigo O."/>
            <person name="Jarvis E.D."/>
            <person name="Hiller M."/>
            <person name="Vernes S.C."/>
            <person name="Myers E.W."/>
            <person name="Teeling E.C."/>
        </authorList>
    </citation>
    <scope>NUCLEOTIDE SEQUENCE [LARGE SCALE GENOMIC DNA]</scope>
    <source>
        <strain evidence="2">Bat1K_MPI-CBG_1</strain>
    </source>
</reference>
<name>A0A833YX26_9CHIR</name>